<accession>A0A812KTX7</accession>
<feature type="compositionally biased region" description="Basic and acidic residues" evidence="1">
    <location>
        <begin position="100"/>
        <end position="125"/>
    </location>
</feature>
<organism evidence="2 3">
    <name type="scientific">Symbiodinium pilosum</name>
    <name type="common">Dinoflagellate</name>
    <dbReference type="NCBI Taxonomy" id="2952"/>
    <lineage>
        <taxon>Eukaryota</taxon>
        <taxon>Sar</taxon>
        <taxon>Alveolata</taxon>
        <taxon>Dinophyceae</taxon>
        <taxon>Suessiales</taxon>
        <taxon>Symbiodiniaceae</taxon>
        <taxon>Symbiodinium</taxon>
    </lineage>
</organism>
<sequence length="284" mass="32151">MPPELSGAERKEEVIGERVEFEVKIMSDGKLRAQAISRLFSEGDSAPSRGPGAEPAELSELEDDVVQEMADHLADCGNGQDYGKFSNRFPRVKKRKIEKHFDIITEEGGRQRVELPPDHPQRVEPPEEPLPESLPEESEAKEEPREDVPYDDFPEEAEETRPEDAPVEDDVDPNEPAIPLGHGVQPMGVIRDYDAVKGFGFIRVENHPEDIFFPRSALPKSFQASDNQEMPALKGVQVTFDLNESNSRGPRTDSLKLLLRWLQSDRCWLLKRVRIPPRPARNRS</sequence>
<evidence type="ECO:0000313" key="2">
    <source>
        <dbReference type="EMBL" id="CAE7230117.1"/>
    </source>
</evidence>
<evidence type="ECO:0000256" key="1">
    <source>
        <dbReference type="SAM" id="MobiDB-lite"/>
    </source>
</evidence>
<dbReference type="AlphaFoldDB" id="A0A812KTX7"/>
<dbReference type="GO" id="GO:0003676">
    <property type="term" value="F:nucleic acid binding"/>
    <property type="evidence" value="ECO:0007669"/>
    <property type="project" value="InterPro"/>
</dbReference>
<dbReference type="Proteomes" id="UP000649617">
    <property type="component" value="Unassembled WGS sequence"/>
</dbReference>
<dbReference type="SUPFAM" id="SSF50249">
    <property type="entry name" value="Nucleic acid-binding proteins"/>
    <property type="match status" value="1"/>
</dbReference>
<dbReference type="InterPro" id="IPR002059">
    <property type="entry name" value="CSP_DNA-bd"/>
</dbReference>
<feature type="compositionally biased region" description="Acidic residues" evidence="1">
    <location>
        <begin position="126"/>
        <end position="140"/>
    </location>
</feature>
<dbReference type="OrthoDB" id="1882547at2759"/>
<feature type="region of interest" description="Disordered" evidence="1">
    <location>
        <begin position="100"/>
        <end position="183"/>
    </location>
</feature>
<dbReference type="EMBL" id="CAJNIZ010004214">
    <property type="protein sequence ID" value="CAE7230117.1"/>
    <property type="molecule type" value="Genomic_DNA"/>
</dbReference>
<feature type="compositionally biased region" description="Acidic residues" evidence="1">
    <location>
        <begin position="149"/>
        <end position="158"/>
    </location>
</feature>
<gene>
    <name evidence="2" type="primary">PRDX5</name>
    <name evidence="2" type="ORF">SPIL2461_LOCUS3446</name>
</gene>
<comment type="caution">
    <text evidence="2">The sequence shown here is derived from an EMBL/GenBank/DDBJ whole genome shotgun (WGS) entry which is preliminary data.</text>
</comment>
<dbReference type="Gene3D" id="2.40.50.140">
    <property type="entry name" value="Nucleic acid-binding proteins"/>
    <property type="match status" value="1"/>
</dbReference>
<reference evidence="2" key="1">
    <citation type="submission" date="2021-02" db="EMBL/GenBank/DDBJ databases">
        <authorList>
            <person name="Dougan E. K."/>
            <person name="Rhodes N."/>
            <person name="Thang M."/>
            <person name="Chan C."/>
        </authorList>
    </citation>
    <scope>NUCLEOTIDE SEQUENCE</scope>
</reference>
<dbReference type="InterPro" id="IPR012340">
    <property type="entry name" value="NA-bd_OB-fold"/>
</dbReference>
<name>A0A812KTX7_SYMPI</name>
<protein>
    <submittedName>
        <fullName evidence="2">PRDX5 protein</fullName>
    </submittedName>
</protein>
<keyword evidence="3" id="KW-1185">Reference proteome</keyword>
<proteinExistence type="predicted"/>
<dbReference type="CDD" id="cd04458">
    <property type="entry name" value="CSP_CDS"/>
    <property type="match status" value="1"/>
</dbReference>
<evidence type="ECO:0000313" key="3">
    <source>
        <dbReference type="Proteomes" id="UP000649617"/>
    </source>
</evidence>